<sequence>MTTNVDLLVFEGSAYEFAFAASQDPNHCFGSVLTISSHADKEVDYGDMNSEMLFSAFLDDETRSQLSDYDALAVIPSSALSKNDPSVDDPVFSVDDLYSLAFDGQTDNPDDDFWVKSLSVGEGGGVGGSGFSGDGAAIYNNDDESFVSYVGAADGKRRQQQEELSGEEAVTTMNTFGAALLQILEDPLCVDCPLKFVTGDLASVKDERGSSRPKRLAVLCPPVDNESDVGKLPATCSPGEMTTNVDLLVFEGSAYEFAFAASQDPNHCFGSVLTISSHADKEVDYGDMNSEMLFSAFLDDETRSQLSDYDALAVIPSSALSKNDPSVDDPVFSVDDLYSLAFDGQTDNPDDDFWVKSLSVGEGGGVGGSGFSGDGAAIYNNDDESFVSYVRAADGKRRQQQEELSGEEAVTTMDTFGAALLQTLEDPLCVDCPLKFVTGDLMPRYAFPYYPFQRHRQTTTTRDKLSYGGGSSNYDFKTEYQNTEGSSNYHFKAGYHHDFNVDLHDTGGSDEYDFKDEHQLSEPKWKTAQNWRGDPENGVQPKWQAQETWRGDPENGIEPKWKSNGCFDGCTYTSRDGTKGRVCDLSCKTGEPYGTYGCAAKSRKYGLSCRRCYNDVAKALKKDTPENRAIMCDTLEPPSTYSARRLEESNSEPSPAAELARLLQKYMHKHDDESRDEVEERRPE</sequence>
<gene>
    <name evidence="1" type="ORF">Esi_0009_0117</name>
</gene>
<evidence type="ECO:0000313" key="2">
    <source>
        <dbReference type="Proteomes" id="UP000002630"/>
    </source>
</evidence>
<keyword evidence="2" id="KW-1185">Reference proteome</keyword>
<reference evidence="1 2" key="1">
    <citation type="journal article" date="2010" name="Nature">
        <title>The Ectocarpus genome and the independent evolution of multicellularity in brown algae.</title>
        <authorList>
            <person name="Cock J.M."/>
            <person name="Sterck L."/>
            <person name="Rouze P."/>
            <person name="Scornet D."/>
            <person name="Allen A.E."/>
            <person name="Amoutzias G."/>
            <person name="Anthouard V."/>
            <person name="Artiguenave F."/>
            <person name="Aury J.M."/>
            <person name="Badger J.H."/>
            <person name="Beszteri B."/>
            <person name="Billiau K."/>
            <person name="Bonnet E."/>
            <person name="Bothwell J.H."/>
            <person name="Bowler C."/>
            <person name="Boyen C."/>
            <person name="Brownlee C."/>
            <person name="Carrano C.J."/>
            <person name="Charrier B."/>
            <person name="Cho G.Y."/>
            <person name="Coelho S.M."/>
            <person name="Collen J."/>
            <person name="Corre E."/>
            <person name="Da Silva C."/>
            <person name="Delage L."/>
            <person name="Delaroque N."/>
            <person name="Dittami S.M."/>
            <person name="Doulbeau S."/>
            <person name="Elias M."/>
            <person name="Farnham G."/>
            <person name="Gachon C.M."/>
            <person name="Gschloessl B."/>
            <person name="Heesch S."/>
            <person name="Jabbari K."/>
            <person name="Jubin C."/>
            <person name="Kawai H."/>
            <person name="Kimura K."/>
            <person name="Kloareg B."/>
            <person name="Kupper F.C."/>
            <person name="Lang D."/>
            <person name="Le Bail A."/>
            <person name="Leblanc C."/>
            <person name="Lerouge P."/>
            <person name="Lohr M."/>
            <person name="Lopez P.J."/>
            <person name="Martens C."/>
            <person name="Maumus F."/>
            <person name="Michel G."/>
            <person name="Miranda-Saavedra D."/>
            <person name="Morales J."/>
            <person name="Moreau H."/>
            <person name="Motomura T."/>
            <person name="Nagasato C."/>
            <person name="Napoli C.A."/>
            <person name="Nelson D.R."/>
            <person name="Nyvall-Collen P."/>
            <person name="Peters A.F."/>
            <person name="Pommier C."/>
            <person name="Potin P."/>
            <person name="Poulain J."/>
            <person name="Quesneville H."/>
            <person name="Read B."/>
            <person name="Rensing S.A."/>
            <person name="Ritter A."/>
            <person name="Rousvoal S."/>
            <person name="Samanta M."/>
            <person name="Samson G."/>
            <person name="Schroeder D.C."/>
            <person name="Segurens B."/>
            <person name="Strittmatter M."/>
            <person name="Tonon T."/>
            <person name="Tregear J.W."/>
            <person name="Valentin K."/>
            <person name="von Dassow P."/>
            <person name="Yamagishi T."/>
            <person name="Van de Peer Y."/>
            <person name="Wincker P."/>
        </authorList>
    </citation>
    <scope>NUCLEOTIDE SEQUENCE [LARGE SCALE GENOMIC DNA]</scope>
    <source>
        <strain evidence="2">Ec32 / CCAP1310/4</strain>
    </source>
</reference>
<dbReference type="OrthoDB" id="10438926at2759"/>
<proteinExistence type="predicted"/>
<dbReference type="AlphaFoldDB" id="D8LTR8"/>
<protein>
    <submittedName>
        <fullName evidence="1">Uncharacterized protein</fullName>
    </submittedName>
</protein>
<organism evidence="1 2">
    <name type="scientific">Ectocarpus siliculosus</name>
    <name type="common">Brown alga</name>
    <name type="synonym">Conferva siliculosa</name>
    <dbReference type="NCBI Taxonomy" id="2880"/>
    <lineage>
        <taxon>Eukaryota</taxon>
        <taxon>Sar</taxon>
        <taxon>Stramenopiles</taxon>
        <taxon>Ochrophyta</taxon>
        <taxon>PX clade</taxon>
        <taxon>Phaeophyceae</taxon>
        <taxon>Ectocarpales</taxon>
        <taxon>Ectocarpaceae</taxon>
        <taxon>Ectocarpus</taxon>
    </lineage>
</organism>
<evidence type="ECO:0000313" key="1">
    <source>
        <dbReference type="EMBL" id="CBN73965.1"/>
    </source>
</evidence>
<dbReference type="EMBL" id="FN649732">
    <property type="protein sequence ID" value="CBN73965.1"/>
    <property type="molecule type" value="Genomic_DNA"/>
</dbReference>
<accession>D8LTR8</accession>
<dbReference type="InParanoid" id="D8LTR8"/>
<dbReference type="Proteomes" id="UP000002630">
    <property type="component" value="Linkage Group LG07"/>
</dbReference>
<dbReference type="EMBL" id="FN649137">
    <property type="protein sequence ID" value="CBN73965.1"/>
    <property type="molecule type" value="Genomic_DNA"/>
</dbReference>
<name>D8LTR8_ECTSI</name>